<organism evidence="2 3">
    <name type="scientific">Maritimibacter dapengensis</name>
    <dbReference type="NCBI Taxonomy" id="2836868"/>
    <lineage>
        <taxon>Bacteria</taxon>
        <taxon>Pseudomonadati</taxon>
        <taxon>Pseudomonadota</taxon>
        <taxon>Alphaproteobacteria</taxon>
        <taxon>Rhodobacterales</taxon>
        <taxon>Roseobacteraceae</taxon>
        <taxon>Maritimibacter</taxon>
    </lineage>
</organism>
<evidence type="ECO:0000313" key="3">
    <source>
        <dbReference type="Proteomes" id="UP000756530"/>
    </source>
</evidence>
<reference evidence="2 3" key="1">
    <citation type="submission" date="2021-05" db="EMBL/GenBank/DDBJ databases">
        <title>Culturable bacteria isolated from Daya Bay.</title>
        <authorList>
            <person name="Zheng W."/>
            <person name="Yu S."/>
            <person name="Huang Y."/>
        </authorList>
    </citation>
    <scope>NUCLEOTIDE SEQUENCE [LARGE SCALE GENOMIC DNA]</scope>
    <source>
        <strain evidence="2 3">DP4N28-5</strain>
    </source>
</reference>
<dbReference type="InterPro" id="IPR025870">
    <property type="entry name" value="Glyoxalase-like_dom"/>
</dbReference>
<name>A0ABS6T0E7_9RHOB</name>
<dbReference type="EMBL" id="JAHUZE010000002">
    <property type="protein sequence ID" value="MBV7378665.1"/>
    <property type="molecule type" value="Genomic_DNA"/>
</dbReference>
<protein>
    <submittedName>
        <fullName evidence="2">VOC family protein</fullName>
    </submittedName>
</protein>
<dbReference type="Pfam" id="PF13468">
    <property type="entry name" value="Glyoxalase_3"/>
    <property type="match status" value="1"/>
</dbReference>
<dbReference type="Proteomes" id="UP000756530">
    <property type="component" value="Unassembled WGS sequence"/>
</dbReference>
<keyword evidence="3" id="KW-1185">Reference proteome</keyword>
<dbReference type="RefSeq" id="WP_218391853.1">
    <property type="nucleotide sequence ID" value="NZ_JAHUZE010000002.1"/>
</dbReference>
<comment type="caution">
    <text evidence="2">The sequence shown here is derived from an EMBL/GenBank/DDBJ whole genome shotgun (WGS) entry which is preliminary data.</text>
</comment>
<evidence type="ECO:0000259" key="1">
    <source>
        <dbReference type="Pfam" id="PF13468"/>
    </source>
</evidence>
<feature type="domain" description="Glyoxalase-like" evidence="1">
    <location>
        <begin position="8"/>
        <end position="178"/>
    </location>
</feature>
<evidence type="ECO:0000313" key="2">
    <source>
        <dbReference type="EMBL" id="MBV7378665.1"/>
    </source>
</evidence>
<accession>A0ABS6T0E7</accession>
<gene>
    <name evidence="2" type="ORF">KJP28_06975</name>
</gene>
<proteinExistence type="predicted"/>
<sequence>MSAVRGVLDHLVVTADRLDAGVAKVEAATGMAMSGGGTHDVMGTHNRLLSLGMGEYLEVIAVDPDAAAPKRARWFDLDRQGAGAALSHWALRVDDLDRALREAPVGAGEIVALSRGPYQWRMAVPQDGRLPFDGLFPGLIEWDGPHPADEMPGSEARLVSLTLSHPDAEGLSQALSGLISDPRLRVICGPKSLTADVSVGAEIVRLT</sequence>